<keyword evidence="2" id="KW-0732">Signal</keyword>
<dbReference type="AlphaFoldDB" id="A0A2C9D1D5"/>
<feature type="region of interest" description="Disordered" evidence="1">
    <location>
        <begin position="22"/>
        <end position="49"/>
    </location>
</feature>
<feature type="chain" id="PRO_5012022280" evidence="2">
    <location>
        <begin position="24"/>
        <end position="120"/>
    </location>
</feature>
<name>A0A2C9D1D5_9HYPH</name>
<dbReference type="KEGG" id="hdi:HDIA_0581"/>
<evidence type="ECO:0000256" key="1">
    <source>
        <dbReference type="SAM" id="MobiDB-lite"/>
    </source>
</evidence>
<proteinExistence type="predicted"/>
<dbReference type="EMBL" id="LT960614">
    <property type="protein sequence ID" value="SON54122.1"/>
    <property type="molecule type" value="Genomic_DNA"/>
</dbReference>
<evidence type="ECO:0000313" key="3">
    <source>
        <dbReference type="EMBL" id="SON54122.1"/>
    </source>
</evidence>
<reference evidence="4" key="1">
    <citation type="submission" date="2017-09" db="EMBL/GenBank/DDBJ databases">
        <title>Genome sequence of Nannocystis excedens DSM 71.</title>
        <authorList>
            <person name="Blom J."/>
        </authorList>
    </citation>
    <scope>NUCLEOTIDE SEQUENCE [LARGE SCALE GENOMIC DNA]</scope>
    <source>
        <strain evidence="4">type strain: E19</strain>
    </source>
</reference>
<dbReference type="Gene3D" id="3.10.450.160">
    <property type="entry name" value="inner membrane protein cigr"/>
    <property type="match status" value="1"/>
</dbReference>
<evidence type="ECO:0000313" key="4">
    <source>
        <dbReference type="Proteomes" id="UP000223606"/>
    </source>
</evidence>
<organism evidence="3 4">
    <name type="scientific">Hartmannibacter diazotrophicus</name>
    <dbReference type="NCBI Taxonomy" id="1482074"/>
    <lineage>
        <taxon>Bacteria</taxon>
        <taxon>Pseudomonadati</taxon>
        <taxon>Pseudomonadota</taxon>
        <taxon>Alphaproteobacteria</taxon>
        <taxon>Hyphomicrobiales</taxon>
        <taxon>Pleomorphomonadaceae</taxon>
        <taxon>Hartmannibacter</taxon>
    </lineage>
</organism>
<dbReference type="Proteomes" id="UP000223606">
    <property type="component" value="Chromosome 1"/>
</dbReference>
<feature type="signal peptide" evidence="2">
    <location>
        <begin position="1"/>
        <end position="23"/>
    </location>
</feature>
<sequence>MNKHLAALLAFTMIATSAAPAFADNTRPLPPQEQERHHKPQPKKVEVHKTKKVEVKKVPAHMAWHRKGGHLPKGYGVIVKDPRRYGLGVPRHGHRWVREGNDYLLVAISTGVILSIVSAR</sequence>
<gene>
    <name evidence="3" type="ORF">HDIA_0581</name>
</gene>
<dbReference type="OrthoDB" id="9808839at2"/>
<dbReference type="RefSeq" id="WP_099554186.1">
    <property type="nucleotide sequence ID" value="NZ_LT960614.1"/>
</dbReference>
<keyword evidence="4" id="KW-1185">Reference proteome</keyword>
<accession>A0A2C9D1D5</accession>
<dbReference type="InterPro" id="IPR024572">
    <property type="entry name" value="RcnB"/>
</dbReference>
<evidence type="ECO:0000256" key="2">
    <source>
        <dbReference type="SAM" id="SignalP"/>
    </source>
</evidence>
<dbReference type="Pfam" id="PF11776">
    <property type="entry name" value="RcnB"/>
    <property type="match status" value="1"/>
</dbReference>
<protein>
    <submittedName>
        <fullName evidence="3">Putative integral membrane protein</fullName>
    </submittedName>
</protein>